<feature type="transmembrane region" description="Helical" evidence="8">
    <location>
        <begin position="20"/>
        <end position="45"/>
    </location>
</feature>
<dbReference type="GO" id="GO:0006865">
    <property type="term" value="P:amino acid transport"/>
    <property type="evidence" value="ECO:0007669"/>
    <property type="project" value="TreeGrafter"/>
</dbReference>
<dbReference type="InterPro" id="IPR010065">
    <property type="entry name" value="AA_ABC_transptr_permease_3TM"/>
</dbReference>
<name>A0A2P7SK12_9HYPH</name>
<comment type="similarity">
    <text evidence="2">Belongs to the binding-protein-dependent transport system permease family. HisMQ subfamily.</text>
</comment>
<dbReference type="Gene3D" id="1.10.3720.10">
    <property type="entry name" value="MetI-like"/>
    <property type="match status" value="1"/>
</dbReference>
<keyword evidence="6 8" id="KW-1133">Transmembrane helix</keyword>
<feature type="domain" description="ABC transmembrane type-1" evidence="9">
    <location>
        <begin position="18"/>
        <end position="207"/>
    </location>
</feature>
<evidence type="ECO:0000256" key="1">
    <source>
        <dbReference type="ARBA" id="ARBA00004429"/>
    </source>
</evidence>
<evidence type="ECO:0000256" key="6">
    <source>
        <dbReference type="ARBA" id="ARBA00022989"/>
    </source>
</evidence>
<evidence type="ECO:0000256" key="2">
    <source>
        <dbReference type="ARBA" id="ARBA00010072"/>
    </source>
</evidence>
<dbReference type="InterPro" id="IPR043429">
    <property type="entry name" value="ArtM/GltK/GlnP/TcyL/YhdX-like"/>
</dbReference>
<feature type="transmembrane region" description="Helical" evidence="8">
    <location>
        <begin position="186"/>
        <end position="204"/>
    </location>
</feature>
<evidence type="ECO:0000256" key="3">
    <source>
        <dbReference type="ARBA" id="ARBA00022448"/>
    </source>
</evidence>
<feature type="transmembrane region" description="Helical" evidence="8">
    <location>
        <begin position="91"/>
        <end position="111"/>
    </location>
</feature>
<evidence type="ECO:0000313" key="10">
    <source>
        <dbReference type="EMBL" id="PSJ62826.1"/>
    </source>
</evidence>
<dbReference type="Pfam" id="PF00528">
    <property type="entry name" value="BPD_transp_1"/>
    <property type="match status" value="1"/>
</dbReference>
<dbReference type="SUPFAM" id="SSF161098">
    <property type="entry name" value="MetI-like"/>
    <property type="match status" value="1"/>
</dbReference>
<comment type="caution">
    <text evidence="10">The sequence shown here is derived from an EMBL/GenBank/DDBJ whole genome shotgun (WGS) entry which is preliminary data.</text>
</comment>
<keyword evidence="3 8" id="KW-0813">Transport</keyword>
<reference evidence="10 11" key="1">
    <citation type="submission" date="2018-03" db="EMBL/GenBank/DDBJ databases">
        <title>The draft genome of Mesorhizobium soli JCM 19897.</title>
        <authorList>
            <person name="Li L."/>
            <person name="Liu L."/>
            <person name="Liang L."/>
            <person name="Wang T."/>
            <person name="Zhang X."/>
        </authorList>
    </citation>
    <scope>NUCLEOTIDE SEQUENCE [LARGE SCALE GENOMIC DNA]</scope>
    <source>
        <strain evidence="10 11">JCM 19897</strain>
    </source>
</reference>
<evidence type="ECO:0000256" key="8">
    <source>
        <dbReference type="RuleBase" id="RU363032"/>
    </source>
</evidence>
<keyword evidence="4" id="KW-1003">Cell membrane</keyword>
<proteinExistence type="inferred from homology"/>
<protein>
    <submittedName>
        <fullName evidence="10">Amino acid ABC transporter permease</fullName>
    </submittedName>
</protein>
<organism evidence="10 11">
    <name type="scientific">Pseudaminobacter soli</name>
    <name type="common">ex Li et al. 2025</name>
    <dbReference type="NCBI Taxonomy" id="1295366"/>
    <lineage>
        <taxon>Bacteria</taxon>
        <taxon>Pseudomonadati</taxon>
        <taxon>Pseudomonadota</taxon>
        <taxon>Alphaproteobacteria</taxon>
        <taxon>Hyphomicrobiales</taxon>
        <taxon>Phyllobacteriaceae</taxon>
        <taxon>Pseudaminobacter</taxon>
    </lineage>
</organism>
<dbReference type="EMBL" id="PXYL01000002">
    <property type="protein sequence ID" value="PSJ62826.1"/>
    <property type="molecule type" value="Genomic_DNA"/>
</dbReference>
<dbReference type="Proteomes" id="UP000240653">
    <property type="component" value="Unassembled WGS sequence"/>
</dbReference>
<evidence type="ECO:0000256" key="4">
    <source>
        <dbReference type="ARBA" id="ARBA00022475"/>
    </source>
</evidence>
<evidence type="ECO:0000313" key="11">
    <source>
        <dbReference type="Proteomes" id="UP000240653"/>
    </source>
</evidence>
<keyword evidence="7 8" id="KW-0472">Membrane</keyword>
<dbReference type="NCBIfam" id="TIGR01726">
    <property type="entry name" value="HEQRo_perm_3TM"/>
    <property type="match status" value="1"/>
</dbReference>
<dbReference type="PANTHER" id="PTHR30614">
    <property type="entry name" value="MEMBRANE COMPONENT OF AMINO ACID ABC TRANSPORTER"/>
    <property type="match status" value="1"/>
</dbReference>
<accession>A0A2P7SK12</accession>
<dbReference type="AlphaFoldDB" id="A0A2P7SK12"/>
<comment type="subcellular location">
    <subcellularLocation>
        <location evidence="1">Cell inner membrane</location>
        <topology evidence="1">Multi-pass membrane protein</topology>
    </subcellularLocation>
    <subcellularLocation>
        <location evidence="8">Cell membrane</location>
        <topology evidence="8">Multi-pass membrane protein</topology>
    </subcellularLocation>
</comment>
<evidence type="ECO:0000256" key="5">
    <source>
        <dbReference type="ARBA" id="ARBA00022692"/>
    </source>
</evidence>
<sequence length="223" mass="24223">MRYGDFTPYDLVLLLQGLGVSVALFVSTTLIGLVIGTLWAVIRFYRVPVLSQVVAFVAELLKNSPVLVQLFLVFFGLPAFLKINVTPTTAAVITLSGNSAAFIYVIAVSAIESVGRDQLEAARVFGLSRWQILRRVIAPQAAAFAIGPLTGLLVNQLQVTSLISVIGVMDLTKVGNILNLRTLKPFLVWTAVGVLYYLTAKLVAHAGARFEKRLRAHTAWKGL</sequence>
<gene>
    <name evidence="10" type="ORF">C7I85_04360</name>
</gene>
<dbReference type="PROSITE" id="PS50928">
    <property type="entry name" value="ABC_TM1"/>
    <property type="match status" value="1"/>
</dbReference>
<dbReference type="InterPro" id="IPR035906">
    <property type="entry name" value="MetI-like_sf"/>
</dbReference>
<dbReference type="GO" id="GO:0043190">
    <property type="term" value="C:ATP-binding cassette (ABC) transporter complex"/>
    <property type="evidence" value="ECO:0007669"/>
    <property type="project" value="InterPro"/>
</dbReference>
<keyword evidence="5 8" id="KW-0812">Transmembrane</keyword>
<dbReference type="GO" id="GO:0022857">
    <property type="term" value="F:transmembrane transporter activity"/>
    <property type="evidence" value="ECO:0007669"/>
    <property type="project" value="InterPro"/>
</dbReference>
<dbReference type="RefSeq" id="WP_106722728.1">
    <property type="nucleotide sequence ID" value="NZ_PXYL01000002.1"/>
</dbReference>
<evidence type="ECO:0000256" key="7">
    <source>
        <dbReference type="ARBA" id="ARBA00023136"/>
    </source>
</evidence>
<dbReference type="InterPro" id="IPR000515">
    <property type="entry name" value="MetI-like"/>
</dbReference>
<keyword evidence="11" id="KW-1185">Reference proteome</keyword>
<evidence type="ECO:0000259" key="9">
    <source>
        <dbReference type="PROSITE" id="PS50928"/>
    </source>
</evidence>
<dbReference type="PANTHER" id="PTHR30614:SF34">
    <property type="entry name" value="BLR6398 PROTEIN"/>
    <property type="match status" value="1"/>
</dbReference>
<dbReference type="OrthoDB" id="9814550at2"/>
<dbReference type="CDD" id="cd06261">
    <property type="entry name" value="TM_PBP2"/>
    <property type="match status" value="1"/>
</dbReference>